<reference evidence="1 2" key="1">
    <citation type="submission" date="2018-03" db="EMBL/GenBank/DDBJ databases">
        <title>Draft Genome Sequences of the Obligatory Marine Myxobacteria Enhygromyxa salina SWB005.</title>
        <authorList>
            <person name="Poehlein A."/>
            <person name="Moghaddam J.A."/>
            <person name="Harms H."/>
            <person name="Alanjari M."/>
            <person name="Koenig G.M."/>
            <person name="Daniel R."/>
            <person name="Schaeberle T.F."/>
        </authorList>
    </citation>
    <scope>NUCLEOTIDE SEQUENCE [LARGE SCALE GENOMIC DNA]</scope>
    <source>
        <strain evidence="1 2">SWB005</strain>
    </source>
</reference>
<keyword evidence="2" id="KW-1185">Reference proteome</keyword>
<evidence type="ECO:0000313" key="2">
    <source>
        <dbReference type="Proteomes" id="UP000237968"/>
    </source>
</evidence>
<evidence type="ECO:0000313" key="1">
    <source>
        <dbReference type="EMBL" id="PRP92432.1"/>
    </source>
</evidence>
<proteinExistence type="predicted"/>
<dbReference type="Proteomes" id="UP000237968">
    <property type="component" value="Unassembled WGS sequence"/>
</dbReference>
<organism evidence="1 2">
    <name type="scientific">Enhygromyxa salina</name>
    <dbReference type="NCBI Taxonomy" id="215803"/>
    <lineage>
        <taxon>Bacteria</taxon>
        <taxon>Pseudomonadati</taxon>
        <taxon>Myxococcota</taxon>
        <taxon>Polyangia</taxon>
        <taxon>Nannocystales</taxon>
        <taxon>Nannocystaceae</taxon>
        <taxon>Enhygromyxa</taxon>
    </lineage>
</organism>
<dbReference type="RefSeq" id="WP_146156079.1">
    <property type="nucleotide sequence ID" value="NZ_PVNK01000211.1"/>
</dbReference>
<dbReference type="AlphaFoldDB" id="A0A2S9XHU6"/>
<name>A0A2S9XHU6_9BACT</name>
<dbReference type="EMBL" id="PVNK01000211">
    <property type="protein sequence ID" value="PRP92432.1"/>
    <property type="molecule type" value="Genomic_DNA"/>
</dbReference>
<accession>A0A2S9XHU6</accession>
<sequence length="357" mass="39110">MDSLQPLRGLYASGRYREARECCRARVWAAMHARESDGAPTFVTVLEALTIAGLSSIAMDELDQAWIDLHDDMRDHCRALTGRGLESVIGEIAEPGVRQRIAHGQARLVELTIAELEPSELVGELAARALRVARGARVPLAVTHAGHQMLRTIRYLGRHEHAAEGWRSLACIIRARLSHGDPVPSGYPASRSLAEAVATLHITASHSPTYAQLARQLRRVAREVGDVWAMAVADHLGPTAAPTAEASSAPRSVLSADAELHRLRTAAWFDALREPGAADVEVYLDALAGGPLASRLYYPWQSLLRRRRYGVVPTELCAHLDRLLATFDSRIVAQLGLPKCSFDAYLRPRVLARIICL</sequence>
<comment type="caution">
    <text evidence="1">The sequence shown here is derived from an EMBL/GenBank/DDBJ whole genome shotgun (WGS) entry which is preliminary data.</text>
</comment>
<protein>
    <submittedName>
        <fullName evidence="1">Uncharacterized protein</fullName>
    </submittedName>
</protein>
<gene>
    <name evidence="1" type="ORF">ENSA5_49400</name>
</gene>